<dbReference type="InterPro" id="IPR001853">
    <property type="entry name" value="DSBA-like_thioredoxin_dom"/>
</dbReference>
<proteinExistence type="predicted"/>
<dbReference type="GO" id="GO:0016491">
    <property type="term" value="F:oxidoreductase activity"/>
    <property type="evidence" value="ECO:0007669"/>
    <property type="project" value="InterPro"/>
</dbReference>
<dbReference type="SUPFAM" id="SSF52833">
    <property type="entry name" value="Thioredoxin-like"/>
    <property type="match status" value="1"/>
</dbReference>
<reference evidence="2 3" key="1">
    <citation type="submission" date="2018-12" db="EMBL/GenBank/DDBJ databases">
        <title>Genome sequencing of Eikenella corrodens KCOM 3110 (= JS217).</title>
        <authorList>
            <person name="Koo J.-K."/>
            <person name="Park S.-N."/>
            <person name="Lim Y.K."/>
        </authorList>
    </citation>
    <scope>NUCLEOTIDE SEQUENCE [LARGE SCALE GENOMIC DNA]</scope>
    <source>
        <strain evidence="2 3">KCOM 3110</strain>
    </source>
</reference>
<dbReference type="Gene3D" id="3.40.30.10">
    <property type="entry name" value="Glutaredoxin"/>
    <property type="match status" value="1"/>
</dbReference>
<protein>
    <submittedName>
        <fullName evidence="2">Disulfide bond formation protein DsbA</fullName>
    </submittedName>
</protein>
<dbReference type="RefSeq" id="WP_126982384.1">
    <property type="nucleotide sequence ID" value="NZ_CP034670.1"/>
</dbReference>
<gene>
    <name evidence="2" type="ORF">ELB75_01290</name>
</gene>
<evidence type="ECO:0000259" key="1">
    <source>
        <dbReference type="Pfam" id="PF01323"/>
    </source>
</evidence>
<evidence type="ECO:0000313" key="2">
    <source>
        <dbReference type="EMBL" id="AZR58797.1"/>
    </source>
</evidence>
<evidence type="ECO:0000313" key="3">
    <source>
        <dbReference type="Proteomes" id="UP000282435"/>
    </source>
</evidence>
<dbReference type="OrthoDB" id="9813770at2"/>
<name>A0A3S9SH33_EIKCO</name>
<dbReference type="CDD" id="cd03025">
    <property type="entry name" value="DsbA_FrnE_like"/>
    <property type="match status" value="1"/>
</dbReference>
<feature type="domain" description="DSBA-like thioredoxin" evidence="1">
    <location>
        <begin position="6"/>
        <end position="182"/>
    </location>
</feature>
<dbReference type="AlphaFoldDB" id="A0A3S9SH33"/>
<sequence length="193" mass="21485">MTKQTVLYLFDPLCGWCYSVSDGILKLAQTADVKLVPTGLFCRDKIMSPDWTEHAWENDQRIARLTGLPFSEAYRRNILQQPTNFNSFPLVQALTAVQATEPEREPEALRACQKARYEDGLDTAKLDVLADILRQIGCTQAAEILTNPATEAQAKQRIADGANLARQFGVSGVPFVVRQTENGWTQIAADSLR</sequence>
<dbReference type="Proteomes" id="UP000282435">
    <property type="component" value="Chromosome"/>
</dbReference>
<accession>A0A3S9SH33</accession>
<dbReference type="InterPro" id="IPR036249">
    <property type="entry name" value="Thioredoxin-like_sf"/>
</dbReference>
<organism evidence="2 3">
    <name type="scientific">Eikenella corrodens</name>
    <dbReference type="NCBI Taxonomy" id="539"/>
    <lineage>
        <taxon>Bacteria</taxon>
        <taxon>Pseudomonadati</taxon>
        <taxon>Pseudomonadota</taxon>
        <taxon>Betaproteobacteria</taxon>
        <taxon>Neisseriales</taxon>
        <taxon>Neisseriaceae</taxon>
        <taxon>Eikenella</taxon>
    </lineage>
</organism>
<dbReference type="Pfam" id="PF01323">
    <property type="entry name" value="DSBA"/>
    <property type="match status" value="1"/>
</dbReference>
<dbReference type="EMBL" id="CP034670">
    <property type="protein sequence ID" value="AZR58797.1"/>
    <property type="molecule type" value="Genomic_DNA"/>
</dbReference>